<keyword evidence="2" id="KW-1185">Reference proteome</keyword>
<reference evidence="1" key="1">
    <citation type="submission" date="2020-05" db="UniProtKB">
        <authorList>
            <consortium name="EnsemblMetazoa"/>
        </authorList>
    </citation>
    <scope>IDENTIFICATION</scope>
    <source>
        <strain evidence="1">Jacobina</strain>
    </source>
</reference>
<sequence length="103" mass="11801">MATIYHRCYLECALLKKFTHKGSQKIVKLRVVGKFLLRHDRPINMVRVSVSGISPLSHVQSLRTPPEKPHQINQHEGHPVRSCPRCRRCCHPGFRLGSPLCLL</sequence>
<evidence type="ECO:0000313" key="1">
    <source>
        <dbReference type="EnsemblMetazoa" id="LLOJ005761-PA"/>
    </source>
</evidence>
<organism evidence="1 2">
    <name type="scientific">Lutzomyia longipalpis</name>
    <name type="common">Sand fly</name>
    <dbReference type="NCBI Taxonomy" id="7200"/>
    <lineage>
        <taxon>Eukaryota</taxon>
        <taxon>Metazoa</taxon>
        <taxon>Ecdysozoa</taxon>
        <taxon>Arthropoda</taxon>
        <taxon>Hexapoda</taxon>
        <taxon>Insecta</taxon>
        <taxon>Pterygota</taxon>
        <taxon>Neoptera</taxon>
        <taxon>Endopterygota</taxon>
        <taxon>Diptera</taxon>
        <taxon>Nematocera</taxon>
        <taxon>Psychodoidea</taxon>
        <taxon>Psychodidae</taxon>
        <taxon>Lutzomyia</taxon>
        <taxon>Lutzomyia</taxon>
    </lineage>
</organism>
<name>A0A1B0CM73_LUTLO</name>
<accession>A0A1B0CM73</accession>
<dbReference type="EMBL" id="AJWK01018294">
    <property type="status" value="NOT_ANNOTATED_CDS"/>
    <property type="molecule type" value="Genomic_DNA"/>
</dbReference>
<protein>
    <submittedName>
        <fullName evidence="1">Uncharacterized protein</fullName>
    </submittedName>
</protein>
<evidence type="ECO:0000313" key="2">
    <source>
        <dbReference type="Proteomes" id="UP000092461"/>
    </source>
</evidence>
<dbReference type="EnsemblMetazoa" id="LLOJ005761-RA">
    <property type="protein sequence ID" value="LLOJ005761-PA"/>
    <property type="gene ID" value="LLOJ005761"/>
</dbReference>
<proteinExistence type="predicted"/>
<dbReference type="AlphaFoldDB" id="A0A1B0CM73"/>
<dbReference type="Proteomes" id="UP000092461">
    <property type="component" value="Unassembled WGS sequence"/>
</dbReference>
<dbReference type="VEuPathDB" id="VectorBase:LLOJ005761"/>